<organism evidence="2 3">
    <name type="scientific">Rhodococcus chondri</name>
    <dbReference type="NCBI Taxonomy" id="3065941"/>
    <lineage>
        <taxon>Bacteria</taxon>
        <taxon>Bacillati</taxon>
        <taxon>Actinomycetota</taxon>
        <taxon>Actinomycetes</taxon>
        <taxon>Mycobacteriales</taxon>
        <taxon>Nocardiaceae</taxon>
        <taxon>Rhodococcus</taxon>
    </lineage>
</organism>
<feature type="domain" description="NAD-dependent epimerase/dehydratase" evidence="1">
    <location>
        <begin position="5"/>
        <end position="55"/>
    </location>
</feature>
<proteinExistence type="predicted"/>
<dbReference type="Pfam" id="PF01370">
    <property type="entry name" value="Epimerase"/>
    <property type="match status" value="1"/>
</dbReference>
<evidence type="ECO:0000313" key="3">
    <source>
        <dbReference type="Proteomes" id="UP001331936"/>
    </source>
</evidence>
<dbReference type="InterPro" id="IPR001509">
    <property type="entry name" value="Epimerase_deHydtase"/>
</dbReference>
<protein>
    <submittedName>
        <fullName evidence="2">SDR family oxidoreductase</fullName>
    </submittedName>
</protein>
<evidence type="ECO:0000313" key="2">
    <source>
        <dbReference type="EMBL" id="MEE2035240.1"/>
    </source>
</evidence>
<gene>
    <name evidence="2" type="ORF">Q8814_24565</name>
</gene>
<dbReference type="Gene3D" id="3.40.50.720">
    <property type="entry name" value="NAD(P)-binding Rossmann-like Domain"/>
    <property type="match status" value="1"/>
</dbReference>
<dbReference type="Proteomes" id="UP001331936">
    <property type="component" value="Unassembled WGS sequence"/>
</dbReference>
<accession>A0ABU7JYZ5</accession>
<dbReference type="SUPFAM" id="SSF51735">
    <property type="entry name" value="NAD(P)-binding Rossmann-fold domains"/>
    <property type="match status" value="1"/>
</dbReference>
<comment type="caution">
    <text evidence="2">The sequence shown here is derived from an EMBL/GenBank/DDBJ whole genome shotgun (WGS) entry which is preliminary data.</text>
</comment>
<dbReference type="InterPro" id="IPR036291">
    <property type="entry name" value="NAD(P)-bd_dom_sf"/>
</dbReference>
<evidence type="ECO:0000259" key="1">
    <source>
        <dbReference type="Pfam" id="PF01370"/>
    </source>
</evidence>
<dbReference type="RefSeq" id="WP_330154577.1">
    <property type="nucleotide sequence ID" value="NZ_JAUZMZ010000261.1"/>
</dbReference>
<keyword evidence="3" id="KW-1185">Reference proteome</keyword>
<feature type="non-terminal residue" evidence="2">
    <location>
        <position position="74"/>
    </location>
</feature>
<dbReference type="EMBL" id="JAUZMZ010000261">
    <property type="protein sequence ID" value="MEE2035240.1"/>
    <property type="molecule type" value="Genomic_DNA"/>
</dbReference>
<sequence length="74" mass="7781">MVSYLVTGGTGFLGRHVVARLASRPDAEVHVLVRRESLGKFEALAETMPGRNRLGSLIGDLTAPGRGLAPDAVP</sequence>
<name>A0ABU7JYZ5_9NOCA</name>
<reference evidence="2 3" key="1">
    <citation type="submission" date="2023-08" db="EMBL/GenBank/DDBJ databases">
        <authorList>
            <person name="Girao M."/>
            <person name="Carvalho M.F."/>
        </authorList>
    </citation>
    <scope>NUCLEOTIDE SEQUENCE [LARGE SCALE GENOMIC DNA]</scope>
    <source>
        <strain evidence="2 3">CC-R104</strain>
    </source>
</reference>